<organism evidence="2 3">
    <name type="scientific">Thermococcus sibiricus (strain DSM 12597 / MM 739)</name>
    <dbReference type="NCBI Taxonomy" id="604354"/>
    <lineage>
        <taxon>Archaea</taxon>
        <taxon>Methanobacteriati</taxon>
        <taxon>Methanobacteriota</taxon>
        <taxon>Thermococci</taxon>
        <taxon>Thermococcales</taxon>
        <taxon>Thermococcaceae</taxon>
        <taxon>Thermococcus</taxon>
    </lineage>
</organism>
<keyword evidence="1" id="KW-1133">Transmembrane helix</keyword>
<gene>
    <name evidence="2" type="ordered locus">TSIB_1883</name>
</gene>
<dbReference type="HOGENOM" id="CLU_3283078_0_0_2"/>
<dbReference type="STRING" id="604354.TSIB_1883"/>
<evidence type="ECO:0000313" key="2">
    <source>
        <dbReference type="EMBL" id="ACS90932.1"/>
    </source>
</evidence>
<keyword evidence="1" id="KW-0472">Membrane</keyword>
<protein>
    <submittedName>
        <fullName evidence="2">Uncharacterized protein</fullName>
    </submittedName>
</protein>
<dbReference type="Proteomes" id="UP000009079">
    <property type="component" value="Chromosome"/>
</dbReference>
<accession>C5ZZV1</accession>
<dbReference type="KEGG" id="tsi:TSIB_1883"/>
<evidence type="ECO:0000256" key="1">
    <source>
        <dbReference type="SAM" id="Phobius"/>
    </source>
</evidence>
<dbReference type="AlphaFoldDB" id="C5ZZV1"/>
<name>C5ZZV1_THESM</name>
<proteinExistence type="predicted"/>
<keyword evidence="1" id="KW-0812">Transmembrane</keyword>
<dbReference type="EMBL" id="CP001463">
    <property type="protein sequence ID" value="ACS90932.1"/>
    <property type="molecule type" value="Genomic_DNA"/>
</dbReference>
<reference evidence="2 3" key="1">
    <citation type="journal article" date="2009" name="Appl. Environ. Microbiol.">
        <title>Metabolic versatility and indigenous origin of the archaeon Thermococcus sibiricus, isolated from a siberian oil reservoir, as revealed by genome analysis.</title>
        <authorList>
            <person name="Mardanov A.V."/>
            <person name="Ravin N.V."/>
            <person name="Svetlitchnyi V.A."/>
            <person name="Beletsky A.V."/>
            <person name="Miroshnichenko M.L."/>
            <person name="Bonch-Osmolovskaya E.A."/>
            <person name="Skryabin K.G."/>
        </authorList>
    </citation>
    <scope>NUCLEOTIDE SEQUENCE [LARGE SCALE GENOMIC DNA]</scope>
    <source>
        <strain evidence="3">DSM 12597 / MM 739</strain>
    </source>
</reference>
<sequence length="40" mass="4636">MLEKEKSQQLKLNVPWLILTVCLTLSKILINTGTYYKVVI</sequence>
<keyword evidence="3" id="KW-1185">Reference proteome</keyword>
<feature type="transmembrane region" description="Helical" evidence="1">
    <location>
        <begin position="12"/>
        <end position="30"/>
    </location>
</feature>
<evidence type="ECO:0000313" key="3">
    <source>
        <dbReference type="Proteomes" id="UP000009079"/>
    </source>
</evidence>